<comment type="subcellular location">
    <subcellularLocation>
        <location evidence="1">Cytoplasm</location>
        <location evidence="1">Cytoskeleton</location>
        <location evidence="1">Microtubule organizing center</location>
        <location evidence="1">Centrosome</location>
    </subcellularLocation>
</comment>
<sequence length="713" mass="80308">MVLPFLSTLRCSVACFSCLASPSGALRRLWFLVLLQTEMILDSQYRRADGVSTSESGQDESLYCRTLSVQLKDDFCATARRVSSVCLTIRKSKSSTVGRKELQIQLTDDADPFFVYTLTLTEEDFQSLKAQQGLLVDFLSFPQKFVDLLELCSKDDQKESPRFVLSLVVHGRTGSDPAILDIVEANPFKHLVHLSLKLSPAPDAVIRKHLTTAMRLLKDENRRLEVALRSSETDFHARLHQYQEVATERSRELEHIRSLHASQLASLREQYERELTAEKEQHERELTIEREQHKRELTAEREHHKRELAAEKESARKACSEQQFRSDLEHKETEQRLKKQIQVLEAEVSIKDALNKDLQEKLAKAEQTCRDLSLKVTTLEATVGQCQRTAEVLSRQKDSVEADKQLNEKDASTLRSRLDKLEAELLEKSQLLAETKGLLESCEQKKRQAEALLEQRQAQLGRREAAVKTLSDDIVKGNEIIKRLQGELRTYHAKLRLRSEVITKQEDVLTEKEQQVQSLVRKVDDLELASKNKETELARTRQRMEEVEQKLAECQKQVKTSENVIQWLNKQLNTYQLQQDKRNSPVGLSSSKQLTSPIGSSPTYPTARNFAFPGTGGAAAPLQGQAAFTNMTPSGRHEPNVLPKPISSDAMIDPRFLQPQADPLVQRAPHTLTTAATPVLPSGAAVVTRQRAPAAATGAVAPPYHTAAKAKPS</sequence>
<dbReference type="CDD" id="cd10142">
    <property type="entry name" value="HD_SAS6_N"/>
    <property type="match status" value="1"/>
</dbReference>
<keyword evidence="4" id="KW-0206">Cytoskeleton</keyword>
<feature type="region of interest" description="Disordered" evidence="7">
    <location>
        <begin position="276"/>
        <end position="331"/>
    </location>
</feature>
<reference evidence="10 11" key="1">
    <citation type="journal article" date="2023" name="Arcadia Sci">
        <title>De novo assembly of a long-read Amblyomma americanum tick genome.</title>
        <authorList>
            <person name="Chou S."/>
            <person name="Poskanzer K.E."/>
            <person name="Rollins M."/>
            <person name="Thuy-Boun P.S."/>
        </authorList>
    </citation>
    <scope>NUCLEOTIDE SEQUENCE [LARGE SCALE GENOMIC DNA]</scope>
    <source>
        <strain evidence="10">F_SG_1</strain>
        <tissue evidence="10">Salivary glands</tissue>
    </source>
</reference>
<dbReference type="AlphaFoldDB" id="A0AAQ4D366"/>
<dbReference type="InterPro" id="IPR032396">
    <property type="entry name" value="SAS-6_N"/>
</dbReference>
<keyword evidence="8" id="KW-0732">Signal</keyword>
<dbReference type="Proteomes" id="UP001321473">
    <property type="component" value="Unassembled WGS sequence"/>
</dbReference>
<feature type="coiled-coil region" evidence="6">
    <location>
        <begin position="341"/>
        <end position="459"/>
    </location>
</feature>
<keyword evidence="11" id="KW-1185">Reference proteome</keyword>
<evidence type="ECO:0000313" key="10">
    <source>
        <dbReference type="EMBL" id="KAK8756906.1"/>
    </source>
</evidence>
<evidence type="ECO:0000256" key="5">
    <source>
        <dbReference type="ARBA" id="ARBA00023306"/>
    </source>
</evidence>
<feature type="signal peptide" evidence="8">
    <location>
        <begin position="1"/>
        <end position="25"/>
    </location>
</feature>
<evidence type="ECO:0000256" key="8">
    <source>
        <dbReference type="SAM" id="SignalP"/>
    </source>
</evidence>
<name>A0AAQ4D366_AMBAM</name>
<gene>
    <name evidence="10" type="ORF">V5799_000398</name>
</gene>
<evidence type="ECO:0000256" key="3">
    <source>
        <dbReference type="ARBA" id="ARBA00023054"/>
    </source>
</evidence>
<evidence type="ECO:0000259" key="9">
    <source>
        <dbReference type="Pfam" id="PF16531"/>
    </source>
</evidence>
<comment type="caution">
    <text evidence="10">The sequence shown here is derived from an EMBL/GenBank/DDBJ whole genome shotgun (WGS) entry which is preliminary data.</text>
</comment>
<keyword evidence="3 6" id="KW-0175">Coiled coil</keyword>
<dbReference type="EMBL" id="JARKHS020035795">
    <property type="protein sequence ID" value="KAK8756906.1"/>
    <property type="molecule type" value="Genomic_DNA"/>
</dbReference>
<feature type="domain" description="Spindle assembly abnormal protein 6 N-terminal" evidence="9">
    <location>
        <begin position="62"/>
        <end position="198"/>
    </location>
</feature>
<dbReference type="GO" id="GO:0005814">
    <property type="term" value="C:centriole"/>
    <property type="evidence" value="ECO:0007669"/>
    <property type="project" value="TreeGrafter"/>
</dbReference>
<keyword evidence="2" id="KW-0963">Cytoplasm</keyword>
<evidence type="ECO:0000256" key="7">
    <source>
        <dbReference type="SAM" id="MobiDB-lite"/>
    </source>
</evidence>
<evidence type="ECO:0000313" key="11">
    <source>
        <dbReference type="Proteomes" id="UP001321473"/>
    </source>
</evidence>
<feature type="compositionally biased region" description="Polar residues" evidence="7">
    <location>
        <begin position="586"/>
        <end position="605"/>
    </location>
</feature>
<proteinExistence type="predicted"/>
<protein>
    <recommendedName>
        <fullName evidence="9">Spindle assembly abnormal protein 6 N-terminal domain-containing protein</fullName>
    </recommendedName>
</protein>
<keyword evidence="5" id="KW-0131">Cell cycle</keyword>
<feature type="coiled-coil region" evidence="6">
    <location>
        <begin position="502"/>
        <end position="564"/>
    </location>
</feature>
<dbReference type="PANTHER" id="PTHR44281:SF2">
    <property type="entry name" value="SPINDLE ASSEMBLY ABNORMAL PROTEIN 6 HOMOLOG"/>
    <property type="match status" value="1"/>
</dbReference>
<evidence type="ECO:0000256" key="2">
    <source>
        <dbReference type="ARBA" id="ARBA00022490"/>
    </source>
</evidence>
<evidence type="ECO:0000256" key="4">
    <source>
        <dbReference type="ARBA" id="ARBA00023212"/>
    </source>
</evidence>
<dbReference type="GO" id="GO:0005813">
    <property type="term" value="C:centrosome"/>
    <property type="evidence" value="ECO:0007669"/>
    <property type="project" value="UniProtKB-SubCell"/>
</dbReference>
<feature type="region of interest" description="Disordered" evidence="7">
    <location>
        <begin position="582"/>
        <end position="605"/>
    </location>
</feature>
<feature type="region of interest" description="Disordered" evidence="7">
    <location>
        <begin position="694"/>
        <end position="713"/>
    </location>
</feature>
<accession>A0AAQ4D366</accession>
<evidence type="ECO:0000256" key="1">
    <source>
        <dbReference type="ARBA" id="ARBA00004300"/>
    </source>
</evidence>
<feature type="compositionally biased region" description="Low complexity" evidence="7">
    <location>
        <begin position="694"/>
        <end position="703"/>
    </location>
</feature>
<feature type="chain" id="PRO_5042994680" description="Spindle assembly abnormal protein 6 N-terminal domain-containing protein" evidence="8">
    <location>
        <begin position="26"/>
        <end position="713"/>
    </location>
</feature>
<dbReference type="PANTHER" id="PTHR44281">
    <property type="entry name" value="SPINDLE ASSEMBLY ABNORMAL PROTEIN 6 HOMOLOG"/>
    <property type="match status" value="1"/>
</dbReference>
<evidence type="ECO:0000256" key="6">
    <source>
        <dbReference type="SAM" id="Coils"/>
    </source>
</evidence>
<organism evidence="10 11">
    <name type="scientific">Amblyomma americanum</name>
    <name type="common">Lone star tick</name>
    <dbReference type="NCBI Taxonomy" id="6943"/>
    <lineage>
        <taxon>Eukaryota</taxon>
        <taxon>Metazoa</taxon>
        <taxon>Ecdysozoa</taxon>
        <taxon>Arthropoda</taxon>
        <taxon>Chelicerata</taxon>
        <taxon>Arachnida</taxon>
        <taxon>Acari</taxon>
        <taxon>Parasitiformes</taxon>
        <taxon>Ixodida</taxon>
        <taxon>Ixodoidea</taxon>
        <taxon>Ixodidae</taxon>
        <taxon>Amblyomminae</taxon>
        <taxon>Amblyomma</taxon>
    </lineage>
</organism>
<dbReference type="InterPro" id="IPR038558">
    <property type="entry name" value="SAS-6_N_sf"/>
</dbReference>
<dbReference type="Gene3D" id="2.170.210.20">
    <property type="entry name" value="Spindle assembly abnormal protein 6, N-terminal domain"/>
    <property type="match status" value="1"/>
</dbReference>
<feature type="coiled-coil region" evidence="6">
    <location>
        <begin position="207"/>
        <end position="234"/>
    </location>
</feature>
<dbReference type="Pfam" id="PF16531">
    <property type="entry name" value="SAS-6_N"/>
    <property type="match status" value="1"/>
</dbReference>
<dbReference type="GO" id="GO:0007099">
    <property type="term" value="P:centriole replication"/>
    <property type="evidence" value="ECO:0007669"/>
    <property type="project" value="TreeGrafter"/>
</dbReference>